<reference evidence="9 10" key="1">
    <citation type="journal article" date="2021" name="Elife">
        <title>Chloroplast acquisition without the gene transfer in kleptoplastic sea slugs, Plakobranchus ocellatus.</title>
        <authorList>
            <person name="Maeda T."/>
            <person name="Takahashi S."/>
            <person name="Yoshida T."/>
            <person name="Shimamura S."/>
            <person name="Takaki Y."/>
            <person name="Nagai Y."/>
            <person name="Toyoda A."/>
            <person name="Suzuki Y."/>
            <person name="Arimoto A."/>
            <person name="Ishii H."/>
            <person name="Satoh N."/>
            <person name="Nishiyama T."/>
            <person name="Hasebe M."/>
            <person name="Maruyama T."/>
            <person name="Minagawa J."/>
            <person name="Obokata J."/>
            <person name="Shigenobu S."/>
        </authorList>
    </citation>
    <scope>NUCLEOTIDE SEQUENCE [LARGE SCALE GENOMIC DNA]</scope>
</reference>
<dbReference type="InterPro" id="IPR048365">
    <property type="entry name" value="TNP-like_RNaseH_N"/>
</dbReference>
<gene>
    <name evidence="9" type="ORF">ElyMa_000974500</name>
</gene>
<keyword evidence="6" id="KW-0175">Coiled coil</keyword>
<feature type="coiled-coil region" evidence="6">
    <location>
        <begin position="108"/>
        <end position="135"/>
    </location>
</feature>
<dbReference type="PANTHER" id="PTHR47577">
    <property type="entry name" value="THAP DOMAIN-CONTAINING PROTEIN 6"/>
    <property type="match status" value="1"/>
</dbReference>
<protein>
    <submittedName>
        <fullName evidence="9">THAP domain-containing protein 9</fullName>
    </submittedName>
</protein>
<dbReference type="Pfam" id="PF21787">
    <property type="entry name" value="TNP-like_RNaseH_N"/>
    <property type="match status" value="1"/>
</dbReference>
<evidence type="ECO:0000259" key="8">
    <source>
        <dbReference type="PROSITE" id="PS50950"/>
    </source>
</evidence>
<dbReference type="SUPFAM" id="SSF57716">
    <property type="entry name" value="Glucocorticoid receptor-like (DNA-binding domain)"/>
    <property type="match status" value="1"/>
</dbReference>
<dbReference type="GO" id="GO:0003677">
    <property type="term" value="F:DNA binding"/>
    <property type="evidence" value="ECO:0007669"/>
    <property type="project" value="UniProtKB-UniRule"/>
</dbReference>
<proteinExistence type="predicted"/>
<dbReference type="Pfam" id="PF05485">
    <property type="entry name" value="THAP"/>
    <property type="match status" value="1"/>
</dbReference>
<dbReference type="AlphaFoldDB" id="A0AAV4HG65"/>
<evidence type="ECO:0000256" key="7">
    <source>
        <dbReference type="SAM" id="MobiDB-lite"/>
    </source>
</evidence>
<evidence type="ECO:0000256" key="4">
    <source>
        <dbReference type="ARBA" id="ARBA00023125"/>
    </source>
</evidence>
<sequence>MAKWISRISRLGSDGKPWYPSKNDRVCSAHFLESDYYLGLDHKKLREDAVPSVFPQHPPHKQIAATPRRPSPRKRKIDPAPSPSTSAVPAKAICFEHNYSYTSLESHLAITQKQLAQSKEREQKLANELRKVKATLEDPSMSDVALIFDAMAIRKQVVYDQKLQKYVGFINYGNHNIAGTSDRLATESLTFLIVGQKKFFKHPIGYFLIDKVDAKQQAEMVKEALCVLSDAGFNVVSIVCDGAFSNQATATHLGCSLTPDNIKTEINHPCQDQEVNMMFDACHLIKNVRNCLGELGTIFYGDEKIEWKFIAELHKFQLNSNLHLANKLRGTHLDFVKNKMKVALSQDHLETLFGRIRRRGGWNNNPNAPQFKHALRALLQKNGVLSSNRGNCVQPTENTLCATDDDNSLSFELGTDCHIMSEDDHPTQILKEACRRFCNMMLHHHGKLFNQRHVCGDSATVRHKLNKTVLFLHQ</sequence>
<dbReference type="InterPro" id="IPR048366">
    <property type="entry name" value="TNP-like_GBD"/>
</dbReference>
<feature type="region of interest" description="Disordered" evidence="7">
    <location>
        <begin position="51"/>
        <end position="87"/>
    </location>
</feature>
<feature type="domain" description="THAP-type" evidence="8">
    <location>
        <begin position="1"/>
        <end position="54"/>
    </location>
</feature>
<organism evidence="9 10">
    <name type="scientific">Elysia marginata</name>
    <dbReference type="NCBI Taxonomy" id="1093978"/>
    <lineage>
        <taxon>Eukaryota</taxon>
        <taxon>Metazoa</taxon>
        <taxon>Spiralia</taxon>
        <taxon>Lophotrochozoa</taxon>
        <taxon>Mollusca</taxon>
        <taxon>Gastropoda</taxon>
        <taxon>Heterobranchia</taxon>
        <taxon>Euthyneura</taxon>
        <taxon>Panpulmonata</taxon>
        <taxon>Sacoglossa</taxon>
        <taxon>Placobranchoidea</taxon>
        <taxon>Plakobranchidae</taxon>
        <taxon>Elysia</taxon>
    </lineage>
</organism>
<keyword evidence="10" id="KW-1185">Reference proteome</keyword>
<keyword evidence="4 5" id="KW-0238">DNA-binding</keyword>
<keyword evidence="2 5" id="KW-0863">Zinc-finger</keyword>
<dbReference type="InterPro" id="IPR006612">
    <property type="entry name" value="THAP_Znf"/>
</dbReference>
<keyword evidence="3" id="KW-0862">Zinc</keyword>
<name>A0AAV4HG65_9GAST</name>
<dbReference type="PANTHER" id="PTHR47577:SF2">
    <property type="entry name" value="THAP DOMAIN CONTAINING 9"/>
    <property type="match status" value="1"/>
</dbReference>
<evidence type="ECO:0000256" key="2">
    <source>
        <dbReference type="ARBA" id="ARBA00022771"/>
    </source>
</evidence>
<comment type="caution">
    <text evidence="9">The sequence shown here is derived from an EMBL/GenBank/DDBJ whole genome shotgun (WGS) entry which is preliminary data.</text>
</comment>
<accession>A0AAV4HG65</accession>
<evidence type="ECO:0000313" key="10">
    <source>
        <dbReference type="Proteomes" id="UP000762676"/>
    </source>
</evidence>
<dbReference type="PROSITE" id="PS50950">
    <property type="entry name" value="ZF_THAP"/>
    <property type="match status" value="1"/>
</dbReference>
<evidence type="ECO:0000256" key="5">
    <source>
        <dbReference type="PROSITE-ProRule" id="PRU00309"/>
    </source>
</evidence>
<evidence type="ECO:0000256" key="3">
    <source>
        <dbReference type="ARBA" id="ARBA00022833"/>
    </source>
</evidence>
<keyword evidence="1" id="KW-0479">Metal-binding</keyword>
<dbReference type="GO" id="GO:0008270">
    <property type="term" value="F:zinc ion binding"/>
    <property type="evidence" value="ECO:0007669"/>
    <property type="project" value="UniProtKB-KW"/>
</dbReference>
<dbReference type="EMBL" id="BMAT01001968">
    <property type="protein sequence ID" value="GFR96629.1"/>
    <property type="molecule type" value="Genomic_DNA"/>
</dbReference>
<evidence type="ECO:0000256" key="6">
    <source>
        <dbReference type="SAM" id="Coils"/>
    </source>
</evidence>
<dbReference type="Pfam" id="PF21788">
    <property type="entry name" value="TNP-like_GBD"/>
    <property type="match status" value="1"/>
</dbReference>
<evidence type="ECO:0000313" key="9">
    <source>
        <dbReference type="EMBL" id="GFR96629.1"/>
    </source>
</evidence>
<dbReference type="Proteomes" id="UP000762676">
    <property type="component" value="Unassembled WGS sequence"/>
</dbReference>
<evidence type="ECO:0000256" key="1">
    <source>
        <dbReference type="ARBA" id="ARBA00022723"/>
    </source>
</evidence>